<comment type="caution">
    <text evidence="3">The sequence shown here is derived from an EMBL/GenBank/DDBJ whole genome shotgun (WGS) entry which is preliminary data.</text>
</comment>
<dbReference type="Pfam" id="PF00098">
    <property type="entry name" value="zf-CCHC"/>
    <property type="match status" value="1"/>
</dbReference>
<organism evidence="3 4">
    <name type="scientific">Tanacetum coccineum</name>
    <dbReference type="NCBI Taxonomy" id="301880"/>
    <lineage>
        <taxon>Eukaryota</taxon>
        <taxon>Viridiplantae</taxon>
        <taxon>Streptophyta</taxon>
        <taxon>Embryophyta</taxon>
        <taxon>Tracheophyta</taxon>
        <taxon>Spermatophyta</taxon>
        <taxon>Magnoliopsida</taxon>
        <taxon>eudicotyledons</taxon>
        <taxon>Gunneridae</taxon>
        <taxon>Pentapetalae</taxon>
        <taxon>asterids</taxon>
        <taxon>campanulids</taxon>
        <taxon>Asterales</taxon>
        <taxon>Asteraceae</taxon>
        <taxon>Asteroideae</taxon>
        <taxon>Anthemideae</taxon>
        <taxon>Anthemidinae</taxon>
        <taxon>Tanacetum</taxon>
    </lineage>
</organism>
<dbReference type="SUPFAM" id="SSF57756">
    <property type="entry name" value="Retrovirus zinc finger-like domains"/>
    <property type="match status" value="1"/>
</dbReference>
<dbReference type="Proteomes" id="UP001151760">
    <property type="component" value="Unassembled WGS sequence"/>
</dbReference>
<dbReference type="EMBL" id="BQNB010010285">
    <property type="protein sequence ID" value="GJS75181.1"/>
    <property type="molecule type" value="Genomic_DNA"/>
</dbReference>
<protein>
    <submittedName>
        <fullName evidence="3">Retrotransposon protein, putative, ty1-copia subclass</fullName>
    </submittedName>
</protein>
<dbReference type="Gene3D" id="3.30.420.10">
    <property type="entry name" value="Ribonuclease H-like superfamily/Ribonuclease H"/>
    <property type="match status" value="1"/>
</dbReference>
<feature type="region of interest" description="Disordered" evidence="1">
    <location>
        <begin position="215"/>
        <end position="264"/>
    </location>
</feature>
<keyword evidence="4" id="KW-1185">Reference proteome</keyword>
<dbReference type="InterPro" id="IPR057670">
    <property type="entry name" value="SH3_retrovirus"/>
</dbReference>
<reference evidence="3" key="1">
    <citation type="journal article" date="2022" name="Int. J. Mol. Sci.">
        <title>Draft Genome of Tanacetum Coccineum: Genomic Comparison of Closely Related Tanacetum-Family Plants.</title>
        <authorList>
            <person name="Yamashiro T."/>
            <person name="Shiraishi A."/>
            <person name="Nakayama K."/>
            <person name="Satake H."/>
        </authorList>
    </citation>
    <scope>NUCLEOTIDE SEQUENCE</scope>
</reference>
<dbReference type="InterPro" id="IPR012337">
    <property type="entry name" value="RNaseH-like_sf"/>
</dbReference>
<proteinExistence type="predicted"/>
<accession>A0ABQ4YDZ9</accession>
<evidence type="ECO:0000256" key="1">
    <source>
        <dbReference type="SAM" id="MobiDB-lite"/>
    </source>
</evidence>
<dbReference type="PANTHER" id="PTHR42648:SF27">
    <property type="entry name" value="RNA-DIRECTED DNA POLYMERASE"/>
    <property type="match status" value="1"/>
</dbReference>
<sequence length="703" mass="80037">MAQPDNNNTLSSAFKTFFEREKLTGDNFNDWYRSLRIVLRVAGTYDYLFKPCPEEPPEDAAEDIKAAWKAEYKIHSDVACLMLGRMSPALQRQFELYFPQAMLDELRRMFEKPKAVEIYDLVDTLHSCKQAPGKSISAHVLEMKGYMDQLQALGKPYDNDMAINLINRSLNKDFGDFVRNFNMHCVGKTVSDLHALLIDYEKGLKDKAPTPQVLAIQKGRVNKPKPQANKKGKGKGKADKNKQVVAYQPKPKQNPPQKKENPKKDQACHYCNVVGHWKRNCPLYLEELRTNKNKKAEHGTAASGNLFMIELFNLTHKLNSWVYDTGCGIHICNTLQGFRVERKLSYGEQYLHVGNGAQAAVEAIGVFNLVLPSGLVLINKKEKVRLEYFLTLALVDLPYCQDSPTHLLPQSMQKASREGILESINDESYDKCESCISGKMTKKPFNNNIERATDLLGLIHTDVCGPLRHVGKNGIVQHLTSPYTPQQNGVSERRKRTLLDMVRSMFNLITLPLSFWSGCEGVCVNDSADKLQQRSVKCIFVGYPKETMGYYFYFLLENKVIVARYGDFLERDLISQEFSGRDYELEDDHMDTLPSENTSEILVEPESLGPPPKLIPVRRSERTTRAPNRLCLNMEVEDDVVGDLGEPANYKAAMLDPDKVIWQGAMDEEMNSMKVNEVWTEVDPPPNAKIVRSKCYSRRRMRH</sequence>
<evidence type="ECO:0000259" key="2">
    <source>
        <dbReference type="SMART" id="SM00343"/>
    </source>
</evidence>
<dbReference type="InterPro" id="IPR001878">
    <property type="entry name" value="Znf_CCHC"/>
</dbReference>
<feature type="compositionally biased region" description="Basic residues" evidence="1">
    <location>
        <begin position="220"/>
        <end position="235"/>
    </location>
</feature>
<dbReference type="SUPFAM" id="SSF53098">
    <property type="entry name" value="Ribonuclease H-like"/>
    <property type="match status" value="1"/>
</dbReference>
<evidence type="ECO:0000313" key="3">
    <source>
        <dbReference type="EMBL" id="GJS75181.1"/>
    </source>
</evidence>
<dbReference type="PANTHER" id="PTHR42648">
    <property type="entry name" value="TRANSPOSASE, PUTATIVE-RELATED"/>
    <property type="match status" value="1"/>
</dbReference>
<name>A0ABQ4YDZ9_9ASTR</name>
<gene>
    <name evidence="3" type="ORF">Tco_0725062</name>
</gene>
<dbReference type="InterPro" id="IPR036397">
    <property type="entry name" value="RNaseH_sf"/>
</dbReference>
<reference evidence="3" key="2">
    <citation type="submission" date="2022-01" db="EMBL/GenBank/DDBJ databases">
        <authorList>
            <person name="Yamashiro T."/>
            <person name="Shiraishi A."/>
            <person name="Satake H."/>
            <person name="Nakayama K."/>
        </authorList>
    </citation>
    <scope>NUCLEOTIDE SEQUENCE</scope>
</reference>
<dbReference type="Pfam" id="PF25597">
    <property type="entry name" value="SH3_retrovirus"/>
    <property type="match status" value="1"/>
</dbReference>
<dbReference type="Gene3D" id="4.10.60.10">
    <property type="entry name" value="Zinc finger, CCHC-type"/>
    <property type="match status" value="1"/>
</dbReference>
<feature type="domain" description="CCHC-type" evidence="2">
    <location>
        <begin position="267"/>
        <end position="283"/>
    </location>
</feature>
<dbReference type="InterPro" id="IPR036875">
    <property type="entry name" value="Znf_CCHC_sf"/>
</dbReference>
<dbReference type="SMART" id="SM00343">
    <property type="entry name" value="ZnF_C2HC"/>
    <property type="match status" value="1"/>
</dbReference>
<dbReference type="InterPro" id="IPR039537">
    <property type="entry name" value="Retrotran_Ty1/copia-like"/>
</dbReference>
<evidence type="ECO:0000313" key="4">
    <source>
        <dbReference type="Proteomes" id="UP001151760"/>
    </source>
</evidence>